<dbReference type="GO" id="GO:0070840">
    <property type="term" value="F:dynein complex binding"/>
    <property type="evidence" value="ECO:0007669"/>
    <property type="project" value="TreeGrafter"/>
</dbReference>
<dbReference type="PANTHER" id="PTHR47300">
    <property type="entry name" value="PROTEIN KASH5"/>
    <property type="match status" value="1"/>
</dbReference>
<accession>A0A836CZI3</accession>
<dbReference type="PANTHER" id="PTHR47300:SF1">
    <property type="entry name" value="PROTEIN KASH5"/>
    <property type="match status" value="1"/>
</dbReference>
<keyword evidence="3" id="KW-0812">Transmembrane</keyword>
<feature type="compositionally biased region" description="Basic and acidic residues" evidence="2">
    <location>
        <begin position="645"/>
        <end position="658"/>
    </location>
</feature>
<feature type="compositionally biased region" description="Pro residues" evidence="2">
    <location>
        <begin position="773"/>
        <end position="799"/>
    </location>
</feature>
<dbReference type="GO" id="GO:0051225">
    <property type="term" value="P:spindle assembly"/>
    <property type="evidence" value="ECO:0007669"/>
    <property type="project" value="TreeGrafter"/>
</dbReference>
<dbReference type="GO" id="GO:0090220">
    <property type="term" value="P:chromosome localization to nuclear envelope involved in homologous chromosome segregation"/>
    <property type="evidence" value="ECO:0007669"/>
    <property type="project" value="TreeGrafter"/>
</dbReference>
<comment type="caution">
    <text evidence="6">The sequence shown here is derived from an EMBL/GenBank/DDBJ whole genome shotgun (WGS) entry which is preliminary data.</text>
</comment>
<evidence type="ECO:0000259" key="4">
    <source>
        <dbReference type="Pfam" id="PF14658"/>
    </source>
</evidence>
<sequence length="947" mass="103225">MGVEDVETGRWAGPLVSSVYLWDQAEDGSLGTLLSLEEQILNSTFEACDPQRTGTVAVTHLLAYLEAVTGQGPQDARLQTLACSLDPNGEGPQATVDLDTFLVVMRDWITACQLDGGLELEEETAFEGALTSQQLPSGRPEVEDPANLESFGGEDPRPELPATADLLSSLEDLELSNRRLAGENAKLQRSVETAEEGSARLGEEISALRKQLRSTQQALQFARGMDEELEDLKTLAKSLEEQNRSLLAQARHTEKEQQRLVAEMETLQEENGKLLAERDGVKRRSEELASEKDILKRQLYECEHLICQRDAILSERTRHAESLTKTLEEYRATTQELRLEISHLEEQLSQTQEGLDELSEGAQVRRADCTNLLPPSLGVEIQAIQQVSPKAMKSFRPILFLLGFLFTWLGSKAAPTVSLPSGSDFLGIDHPSQPSPPASENSSLYGSNPESPGAAYPEPSKTPHAVSPEPSPLAFTETPSTDFQETPQQEPPKTPKPNSLNTSTPESLDTLQINPSKMIYPEPSETPKADLTELPHTESPEASTPNSSKTAHPAFSETPNPDPTQTPHQESPGISKVKSTEISHTESHENLNSNPSKTSHLGFSGTPNPDPTQTLHQEFPEIPKLSSPEISLAETPETPNSDPTKIFDLKSLETHDSDTPSSKFLQTLHPDPTETPHLASHIGHKPNPTEILQTKFPTTFYQDSTEIPMASDPEISTSLAPETPALFKEEITALNEQSLNPKPEALAANQPTALKLPTSVSPGTVDLKAPQNSSPPPSARIAGPPAPPGPPSQPAPATPRAPQRRSRGERVNTIIVLERVQETGVTLVGRPRGVAGGALCLFLAGIGLLIGIFLLLWCLYRRAARHRPFAHHRLPNDGDEPVIHLDAPKEPYDLYFYAPDAWVPSHIATKQPPPTPPLPPKLPPPPRGGRPQRLEPLSPATLPNNFL</sequence>
<feature type="coiled-coil region" evidence="1">
    <location>
        <begin position="170"/>
        <end position="361"/>
    </location>
</feature>
<evidence type="ECO:0000259" key="5">
    <source>
        <dbReference type="Pfam" id="PF14662"/>
    </source>
</evidence>
<evidence type="ECO:0000313" key="6">
    <source>
        <dbReference type="EMBL" id="KAG5201013.1"/>
    </source>
</evidence>
<evidence type="ECO:0000256" key="3">
    <source>
        <dbReference type="SAM" id="Phobius"/>
    </source>
</evidence>
<keyword evidence="3" id="KW-1133">Transmembrane helix</keyword>
<dbReference type="InterPro" id="IPR039508">
    <property type="entry name" value="KASH5_EF-hand-like_dom"/>
</dbReference>
<evidence type="ECO:0000256" key="2">
    <source>
        <dbReference type="SAM" id="MobiDB-lite"/>
    </source>
</evidence>
<dbReference type="Proteomes" id="UP000664991">
    <property type="component" value="Chromosome 14"/>
</dbReference>
<feature type="region of interest" description="Disordered" evidence="2">
    <location>
        <begin position="749"/>
        <end position="812"/>
    </location>
</feature>
<dbReference type="GO" id="GO:0007015">
    <property type="term" value="P:actin filament organization"/>
    <property type="evidence" value="ECO:0007669"/>
    <property type="project" value="TreeGrafter"/>
</dbReference>
<feature type="compositionally biased region" description="Pro residues" evidence="2">
    <location>
        <begin position="911"/>
        <end position="928"/>
    </location>
</feature>
<dbReference type="GO" id="GO:0034993">
    <property type="term" value="C:meiotic nuclear membrane microtubule tethering complex"/>
    <property type="evidence" value="ECO:0007669"/>
    <property type="project" value="InterPro"/>
</dbReference>
<name>A0A836CZI3_SHEEP</name>
<feature type="region of interest" description="Disordered" evidence="2">
    <location>
        <begin position="425"/>
        <end position="691"/>
    </location>
</feature>
<reference evidence="6 7" key="1">
    <citation type="submission" date="2020-12" db="EMBL/GenBank/DDBJ databases">
        <title>De novo assembly of Tibetan sheep genome.</title>
        <authorList>
            <person name="Li X."/>
        </authorList>
    </citation>
    <scope>NUCLEOTIDE SEQUENCE [LARGE SCALE GENOMIC DNA]</scope>
    <source>
        <tissue evidence="6">Heart</tissue>
    </source>
</reference>
<evidence type="ECO:0000313" key="7">
    <source>
        <dbReference type="Proteomes" id="UP000664991"/>
    </source>
</evidence>
<dbReference type="GO" id="GO:0007129">
    <property type="term" value="P:homologous chromosome pairing at meiosis"/>
    <property type="evidence" value="ECO:0007669"/>
    <property type="project" value="TreeGrafter"/>
</dbReference>
<feature type="transmembrane region" description="Helical" evidence="3">
    <location>
        <begin position="834"/>
        <end position="860"/>
    </location>
</feature>
<feature type="compositionally biased region" description="Polar residues" evidence="2">
    <location>
        <begin position="498"/>
        <end position="515"/>
    </location>
</feature>
<feature type="compositionally biased region" description="Basic and acidic residues" evidence="2">
    <location>
        <begin position="578"/>
        <end position="589"/>
    </location>
</feature>
<dbReference type="GO" id="GO:0034397">
    <property type="term" value="P:telomere localization"/>
    <property type="evidence" value="ECO:0007669"/>
    <property type="project" value="InterPro"/>
</dbReference>
<evidence type="ECO:0008006" key="8">
    <source>
        <dbReference type="Google" id="ProtNLM"/>
    </source>
</evidence>
<feature type="region of interest" description="Disordered" evidence="2">
    <location>
        <begin position="127"/>
        <end position="161"/>
    </location>
</feature>
<evidence type="ECO:0000256" key="1">
    <source>
        <dbReference type="SAM" id="Coils"/>
    </source>
</evidence>
<proteinExistence type="predicted"/>
<feature type="compositionally biased region" description="Basic and acidic residues" evidence="2">
    <location>
        <begin position="525"/>
        <end position="539"/>
    </location>
</feature>
<feature type="compositionally biased region" description="Polar residues" evidence="2">
    <location>
        <begin position="438"/>
        <end position="450"/>
    </location>
</feature>
<feature type="compositionally biased region" description="Polar residues" evidence="2">
    <location>
        <begin position="557"/>
        <end position="569"/>
    </location>
</feature>
<feature type="domain" description="Protein KASH5 EF-hand-like" evidence="4">
    <location>
        <begin position="42"/>
        <end position="109"/>
    </location>
</feature>
<keyword evidence="3" id="KW-0472">Membrane</keyword>
<gene>
    <name evidence="6" type="ORF">JEQ12_005547</name>
</gene>
<dbReference type="GO" id="GO:0051653">
    <property type="term" value="P:spindle localization"/>
    <property type="evidence" value="ECO:0007669"/>
    <property type="project" value="TreeGrafter"/>
</dbReference>
<dbReference type="AlphaFoldDB" id="A0A836CZI3"/>
<organism evidence="6 7">
    <name type="scientific">Ovis aries</name>
    <name type="common">Sheep</name>
    <dbReference type="NCBI Taxonomy" id="9940"/>
    <lineage>
        <taxon>Eukaryota</taxon>
        <taxon>Metazoa</taxon>
        <taxon>Chordata</taxon>
        <taxon>Craniata</taxon>
        <taxon>Vertebrata</taxon>
        <taxon>Euteleostomi</taxon>
        <taxon>Mammalia</taxon>
        <taxon>Eutheria</taxon>
        <taxon>Laurasiatheria</taxon>
        <taxon>Artiodactyla</taxon>
        <taxon>Ruminantia</taxon>
        <taxon>Pecora</taxon>
        <taxon>Bovidae</taxon>
        <taxon>Caprinae</taxon>
        <taxon>Ovis</taxon>
    </lineage>
</organism>
<dbReference type="GO" id="GO:0000781">
    <property type="term" value="C:chromosome, telomeric region"/>
    <property type="evidence" value="ECO:0007669"/>
    <property type="project" value="TreeGrafter"/>
</dbReference>
<dbReference type="EMBL" id="JAEMGP010000014">
    <property type="protein sequence ID" value="KAG5201013.1"/>
    <property type="molecule type" value="Genomic_DNA"/>
</dbReference>
<dbReference type="InterPro" id="IPR028170">
    <property type="entry name" value="KASH5"/>
</dbReference>
<dbReference type="GO" id="GO:0000800">
    <property type="term" value="C:lateral element"/>
    <property type="evidence" value="ECO:0007669"/>
    <property type="project" value="TreeGrafter"/>
</dbReference>
<dbReference type="GO" id="GO:0090619">
    <property type="term" value="C:meiotic spindle pole"/>
    <property type="evidence" value="ECO:0007669"/>
    <property type="project" value="TreeGrafter"/>
</dbReference>
<feature type="compositionally biased region" description="Polar residues" evidence="2">
    <location>
        <begin position="590"/>
        <end position="616"/>
    </location>
</feature>
<feature type="region of interest" description="Disordered" evidence="2">
    <location>
        <begin position="907"/>
        <end position="947"/>
    </location>
</feature>
<protein>
    <recommendedName>
        <fullName evidence="8">Protein KASH5</fullName>
    </recommendedName>
</protein>
<dbReference type="GO" id="GO:0005640">
    <property type="term" value="C:nuclear outer membrane"/>
    <property type="evidence" value="ECO:0007669"/>
    <property type="project" value="TreeGrafter"/>
</dbReference>
<keyword evidence="1" id="KW-0175">Coiled coil</keyword>
<feature type="compositionally biased region" description="Polar residues" evidence="2">
    <location>
        <begin position="540"/>
        <end position="550"/>
    </location>
</feature>
<feature type="domain" description="KASH5-like coiled-coil" evidence="5">
    <location>
        <begin position="162"/>
        <end position="351"/>
    </location>
</feature>
<dbReference type="Pfam" id="PF14658">
    <property type="entry name" value="EF-hand_9"/>
    <property type="match status" value="1"/>
</dbReference>
<dbReference type="Pfam" id="PF14662">
    <property type="entry name" value="KASH_CCD"/>
    <property type="match status" value="1"/>
</dbReference>
<dbReference type="InterPro" id="IPR028168">
    <property type="entry name" value="KASH5_CC"/>
</dbReference>